<feature type="signal peptide" evidence="1">
    <location>
        <begin position="1"/>
        <end position="23"/>
    </location>
</feature>
<reference evidence="4" key="4">
    <citation type="journal article" date="2018" name="Nat. Plants">
        <title>Whole-genome landscape of Medicago truncatula symbiotic genes.</title>
        <authorList>
            <person name="Pecrix Y."/>
            <person name="Gamas P."/>
            <person name="Carrere S."/>
        </authorList>
    </citation>
    <scope>NUCLEOTIDE SEQUENCE</scope>
    <source>
        <tissue evidence="4">Leaves</tissue>
    </source>
</reference>
<protein>
    <submittedName>
        <fullName evidence="3">Nodule Cysteine-Rich (NCR) secreted peptide</fullName>
    </submittedName>
    <submittedName>
        <fullName evidence="4">Putative Late nodulin</fullName>
    </submittedName>
</protein>
<reference evidence="5" key="3">
    <citation type="submission" date="2015-04" db="UniProtKB">
        <authorList>
            <consortium name="EnsemblPlants"/>
        </authorList>
    </citation>
    <scope>IDENTIFICATION</scope>
    <source>
        <strain evidence="5">cv. Jemalong A17</strain>
    </source>
</reference>
<evidence type="ECO:0000313" key="5">
    <source>
        <dbReference type="EnsemblPlants" id="KEH23118"/>
    </source>
</evidence>
<dbReference type="InterPro" id="IPR009810">
    <property type="entry name" value="Nodulin_late_dom"/>
</dbReference>
<dbReference type="EnsemblPlants" id="KEH23118">
    <property type="protein sequence ID" value="KEH23118"/>
    <property type="gene ID" value="MTR_7g066720"/>
</dbReference>
<sequence length="59" mass="6887">MAEIFKFVYKWILFVSLFLVIVAKEDDIECVTDADCYEKLPALQRAVMKCIQGFCKIHI</sequence>
<dbReference type="Gramene" id="rna40856">
    <property type="protein sequence ID" value="RHN46374.1"/>
    <property type="gene ID" value="gene40856"/>
</dbReference>
<name>A0A072U1S4_MEDTR</name>
<keyword evidence="6" id="KW-1185">Reference proteome</keyword>
<evidence type="ECO:0000256" key="1">
    <source>
        <dbReference type="SAM" id="SignalP"/>
    </source>
</evidence>
<evidence type="ECO:0000313" key="3">
    <source>
        <dbReference type="EMBL" id="KEH23118.1"/>
    </source>
</evidence>
<dbReference type="Proteomes" id="UP000265566">
    <property type="component" value="Chromosome 7"/>
</dbReference>
<dbReference type="GO" id="GO:0046872">
    <property type="term" value="F:metal ion binding"/>
    <property type="evidence" value="ECO:0007669"/>
    <property type="project" value="InterPro"/>
</dbReference>
<dbReference type="AlphaFoldDB" id="A0A072U1S4"/>
<reference evidence="3 6" key="2">
    <citation type="journal article" date="2014" name="BMC Genomics">
        <title>An improved genome release (version Mt4.0) for the model legume Medicago truncatula.</title>
        <authorList>
            <person name="Tang H."/>
            <person name="Krishnakumar V."/>
            <person name="Bidwell S."/>
            <person name="Rosen B."/>
            <person name="Chan A."/>
            <person name="Zhou S."/>
            <person name="Gentzbittel L."/>
            <person name="Childs K.L."/>
            <person name="Yandell M."/>
            <person name="Gundlach H."/>
            <person name="Mayer K.F."/>
            <person name="Schwartz D.C."/>
            <person name="Town C.D."/>
        </authorList>
    </citation>
    <scope>GENOME REANNOTATION</scope>
    <source>
        <strain evidence="3">A17</strain>
        <strain evidence="5 6">cv. Jemalong A17</strain>
    </source>
</reference>
<proteinExistence type="predicted"/>
<gene>
    <name evidence="3" type="ordered locus">MTR_7g066720</name>
    <name evidence="4" type="ORF">MtrunA17_Chr7g0241541</name>
</gene>
<evidence type="ECO:0000313" key="6">
    <source>
        <dbReference type="Proteomes" id="UP000002051"/>
    </source>
</evidence>
<dbReference type="Pfam" id="PF07127">
    <property type="entry name" value="Nodulin_late"/>
    <property type="match status" value="1"/>
</dbReference>
<dbReference type="EMBL" id="PSQE01000007">
    <property type="protein sequence ID" value="RHN46374.1"/>
    <property type="molecule type" value="Genomic_DNA"/>
</dbReference>
<reference evidence="3 6" key="1">
    <citation type="journal article" date="2011" name="Nature">
        <title>The Medicago genome provides insight into the evolution of rhizobial symbioses.</title>
        <authorList>
            <person name="Young N.D."/>
            <person name="Debelle F."/>
            <person name="Oldroyd G.E."/>
            <person name="Geurts R."/>
            <person name="Cannon S.B."/>
            <person name="Udvardi M.K."/>
            <person name="Benedito V.A."/>
            <person name="Mayer K.F."/>
            <person name="Gouzy J."/>
            <person name="Schoof H."/>
            <person name="Van de Peer Y."/>
            <person name="Proost S."/>
            <person name="Cook D.R."/>
            <person name="Meyers B.C."/>
            <person name="Spannagl M."/>
            <person name="Cheung F."/>
            <person name="De Mita S."/>
            <person name="Krishnakumar V."/>
            <person name="Gundlach H."/>
            <person name="Zhou S."/>
            <person name="Mudge J."/>
            <person name="Bharti A.K."/>
            <person name="Murray J.D."/>
            <person name="Naoumkina M.A."/>
            <person name="Rosen B."/>
            <person name="Silverstein K.A."/>
            <person name="Tang H."/>
            <person name="Rombauts S."/>
            <person name="Zhao P.X."/>
            <person name="Zhou P."/>
            <person name="Barbe V."/>
            <person name="Bardou P."/>
            <person name="Bechner M."/>
            <person name="Bellec A."/>
            <person name="Berger A."/>
            <person name="Berges H."/>
            <person name="Bidwell S."/>
            <person name="Bisseling T."/>
            <person name="Choisne N."/>
            <person name="Couloux A."/>
            <person name="Denny R."/>
            <person name="Deshpande S."/>
            <person name="Dai X."/>
            <person name="Doyle J.J."/>
            <person name="Dudez A.M."/>
            <person name="Farmer A.D."/>
            <person name="Fouteau S."/>
            <person name="Franken C."/>
            <person name="Gibelin C."/>
            <person name="Gish J."/>
            <person name="Goldstein S."/>
            <person name="Gonzalez A.J."/>
            <person name="Green P.J."/>
            <person name="Hallab A."/>
            <person name="Hartog M."/>
            <person name="Hua A."/>
            <person name="Humphray S.J."/>
            <person name="Jeong D.H."/>
            <person name="Jing Y."/>
            <person name="Jocker A."/>
            <person name="Kenton S.M."/>
            <person name="Kim D.J."/>
            <person name="Klee K."/>
            <person name="Lai H."/>
            <person name="Lang C."/>
            <person name="Lin S."/>
            <person name="Macmil S.L."/>
            <person name="Magdelenat G."/>
            <person name="Matthews L."/>
            <person name="McCorrison J."/>
            <person name="Monaghan E.L."/>
            <person name="Mun J.H."/>
            <person name="Najar F.Z."/>
            <person name="Nicholson C."/>
            <person name="Noirot C."/>
            <person name="O'Bleness M."/>
            <person name="Paule C.R."/>
            <person name="Poulain J."/>
            <person name="Prion F."/>
            <person name="Qin B."/>
            <person name="Qu C."/>
            <person name="Retzel E.F."/>
            <person name="Riddle C."/>
            <person name="Sallet E."/>
            <person name="Samain S."/>
            <person name="Samson N."/>
            <person name="Sanders I."/>
            <person name="Saurat O."/>
            <person name="Scarpelli C."/>
            <person name="Schiex T."/>
            <person name="Segurens B."/>
            <person name="Severin A.J."/>
            <person name="Sherrier D.J."/>
            <person name="Shi R."/>
            <person name="Sims S."/>
            <person name="Singer S.R."/>
            <person name="Sinharoy S."/>
            <person name="Sterck L."/>
            <person name="Viollet A."/>
            <person name="Wang B.B."/>
            <person name="Wang K."/>
            <person name="Wang M."/>
            <person name="Wang X."/>
            <person name="Warfsmann J."/>
            <person name="Weissenbach J."/>
            <person name="White D.D."/>
            <person name="White J.D."/>
            <person name="Wiley G.B."/>
            <person name="Wincker P."/>
            <person name="Xing Y."/>
            <person name="Yang L."/>
            <person name="Yao Z."/>
            <person name="Ying F."/>
            <person name="Zhai J."/>
            <person name="Zhou L."/>
            <person name="Zuber A."/>
            <person name="Denarie J."/>
            <person name="Dixon R.A."/>
            <person name="May G.D."/>
            <person name="Schwartz D.C."/>
            <person name="Rogers J."/>
            <person name="Quetier F."/>
            <person name="Town C.D."/>
            <person name="Roe B.A."/>
        </authorList>
    </citation>
    <scope>NUCLEOTIDE SEQUENCE [LARGE SCALE GENOMIC DNA]</scope>
    <source>
        <strain evidence="3">A17</strain>
        <strain evidence="5 6">cv. Jemalong A17</strain>
    </source>
</reference>
<feature type="chain" id="PRO_5014499224" evidence="1">
    <location>
        <begin position="24"/>
        <end position="59"/>
    </location>
</feature>
<keyword evidence="1" id="KW-0732">Signal</keyword>
<dbReference type="EMBL" id="CM001223">
    <property type="protein sequence ID" value="KEH23118.1"/>
    <property type="molecule type" value="Genomic_DNA"/>
</dbReference>
<dbReference type="HOGENOM" id="CLU_181053_7_2_1"/>
<dbReference type="Proteomes" id="UP000002051">
    <property type="component" value="Unassembled WGS sequence"/>
</dbReference>
<feature type="domain" description="Late nodulin" evidence="2">
    <location>
        <begin position="1"/>
        <end position="56"/>
    </location>
</feature>
<evidence type="ECO:0000259" key="2">
    <source>
        <dbReference type="Pfam" id="PF07127"/>
    </source>
</evidence>
<evidence type="ECO:0000313" key="4">
    <source>
        <dbReference type="EMBL" id="RHN46374.1"/>
    </source>
</evidence>
<accession>A0A072U1S4</accession>
<organism evidence="3 6">
    <name type="scientific">Medicago truncatula</name>
    <name type="common">Barrel medic</name>
    <name type="synonym">Medicago tribuloides</name>
    <dbReference type="NCBI Taxonomy" id="3880"/>
    <lineage>
        <taxon>Eukaryota</taxon>
        <taxon>Viridiplantae</taxon>
        <taxon>Streptophyta</taxon>
        <taxon>Embryophyta</taxon>
        <taxon>Tracheophyta</taxon>
        <taxon>Spermatophyta</taxon>
        <taxon>Magnoliopsida</taxon>
        <taxon>eudicotyledons</taxon>
        <taxon>Gunneridae</taxon>
        <taxon>Pentapetalae</taxon>
        <taxon>rosids</taxon>
        <taxon>fabids</taxon>
        <taxon>Fabales</taxon>
        <taxon>Fabaceae</taxon>
        <taxon>Papilionoideae</taxon>
        <taxon>50 kb inversion clade</taxon>
        <taxon>NPAAA clade</taxon>
        <taxon>Hologalegina</taxon>
        <taxon>IRL clade</taxon>
        <taxon>Trifolieae</taxon>
        <taxon>Medicago</taxon>
    </lineage>
</organism>